<evidence type="ECO:0000256" key="6">
    <source>
        <dbReference type="RuleBase" id="RU000454"/>
    </source>
</evidence>
<evidence type="ECO:0000256" key="1">
    <source>
        <dbReference type="ARBA" id="ARBA00007447"/>
    </source>
</evidence>
<dbReference type="AlphaFoldDB" id="A0AA40D028"/>
<dbReference type="PROSITE" id="PS00141">
    <property type="entry name" value="ASP_PROTEASE"/>
    <property type="match status" value="1"/>
</dbReference>
<dbReference type="PRINTS" id="PR00792">
    <property type="entry name" value="PEPSIN"/>
</dbReference>
<gene>
    <name evidence="8" type="ORF">B0T16DRAFT_502935</name>
</gene>
<dbReference type="GO" id="GO:0004190">
    <property type="term" value="F:aspartic-type endopeptidase activity"/>
    <property type="evidence" value="ECO:0007669"/>
    <property type="project" value="UniProtKB-KW"/>
</dbReference>
<keyword evidence="9" id="KW-1185">Reference proteome</keyword>
<dbReference type="InterPro" id="IPR001461">
    <property type="entry name" value="Aspartic_peptidase_A1"/>
</dbReference>
<feature type="active site" evidence="5">
    <location>
        <position position="271"/>
    </location>
</feature>
<dbReference type="GO" id="GO:0006508">
    <property type="term" value="P:proteolysis"/>
    <property type="evidence" value="ECO:0007669"/>
    <property type="project" value="UniProtKB-KW"/>
</dbReference>
<dbReference type="PROSITE" id="PS51767">
    <property type="entry name" value="PEPTIDASE_A1"/>
    <property type="match status" value="1"/>
</dbReference>
<protein>
    <submittedName>
        <fullName evidence="8">Aspartic peptidase domain-containing protein</fullName>
    </submittedName>
</protein>
<dbReference type="Gene3D" id="2.40.70.10">
    <property type="entry name" value="Acid Proteases"/>
    <property type="match status" value="2"/>
</dbReference>
<dbReference type="InterPro" id="IPR001969">
    <property type="entry name" value="Aspartic_peptidase_AS"/>
</dbReference>
<evidence type="ECO:0000313" key="8">
    <source>
        <dbReference type="EMBL" id="KAK0657980.1"/>
    </source>
</evidence>
<sequence length="395" mass="42354">MTADGGTASLAGVRNPNFRRNGPLALARIYRKHGVPLPEHVRNAVAAMQRLDSGGALLTPQGTDVEYLFPVLIGTPPQKLNVDIDTGSADFWVFSTEMVAEQSENHTLYDPGQSTTSRKLDGATWKIHYGDGSSSGGKVYIDRVDVGNISVADQAVEAANRVSPEFVEDVNSMGVFGLAFGKLNQVRPKQQNTFFDNLLPRLDEPVFTVDLKHNDTGSFNFGSIKPDAYTGDIRYTTVNDTVGWWAFDAPGYAVGDAKNGFTAHHMNAIADTGATLLLLPRAVADDYYSQVGGAKFDPNFGGYIFRCGAALPDLVLQIGETDDVGITVPGEYMLYSPADGVNGGDMDLCFGGLQSNAGMDISVFGDVFLKSTFAVFEAGKEGKAPRLGFAAKKTH</sequence>
<evidence type="ECO:0000256" key="3">
    <source>
        <dbReference type="ARBA" id="ARBA00022750"/>
    </source>
</evidence>
<keyword evidence="2 6" id="KW-0645">Protease</keyword>
<dbReference type="EMBL" id="JAULSV010000001">
    <property type="protein sequence ID" value="KAK0657980.1"/>
    <property type="molecule type" value="Genomic_DNA"/>
</dbReference>
<evidence type="ECO:0000256" key="4">
    <source>
        <dbReference type="ARBA" id="ARBA00022801"/>
    </source>
</evidence>
<organism evidence="8 9">
    <name type="scientific">Cercophora newfieldiana</name>
    <dbReference type="NCBI Taxonomy" id="92897"/>
    <lineage>
        <taxon>Eukaryota</taxon>
        <taxon>Fungi</taxon>
        <taxon>Dikarya</taxon>
        <taxon>Ascomycota</taxon>
        <taxon>Pezizomycotina</taxon>
        <taxon>Sordariomycetes</taxon>
        <taxon>Sordariomycetidae</taxon>
        <taxon>Sordariales</taxon>
        <taxon>Lasiosphaeriaceae</taxon>
        <taxon>Cercophora</taxon>
    </lineage>
</organism>
<dbReference type="PANTHER" id="PTHR47966">
    <property type="entry name" value="BETA-SITE APP-CLEAVING ENZYME, ISOFORM A-RELATED"/>
    <property type="match status" value="1"/>
</dbReference>
<name>A0AA40D028_9PEZI</name>
<proteinExistence type="inferred from homology"/>
<feature type="domain" description="Peptidase A1" evidence="7">
    <location>
        <begin position="67"/>
        <end position="390"/>
    </location>
</feature>
<dbReference type="InterPro" id="IPR034163">
    <property type="entry name" value="Aspergillopepsin-like_cat_dom"/>
</dbReference>
<dbReference type="FunFam" id="2.40.70.10:FF:000026">
    <property type="entry name" value="Endothiapepsin"/>
    <property type="match status" value="1"/>
</dbReference>
<dbReference type="PANTHER" id="PTHR47966:SF2">
    <property type="entry name" value="ASPERGILLOPEPSIN-1-RELATED"/>
    <property type="match status" value="1"/>
</dbReference>
<accession>A0AA40D028</accession>
<evidence type="ECO:0000256" key="2">
    <source>
        <dbReference type="ARBA" id="ARBA00022670"/>
    </source>
</evidence>
<keyword evidence="3 6" id="KW-0064">Aspartyl protease</keyword>
<comment type="similarity">
    <text evidence="1 6">Belongs to the peptidase A1 family.</text>
</comment>
<dbReference type="CDD" id="cd06097">
    <property type="entry name" value="Aspergillopepsin_like"/>
    <property type="match status" value="1"/>
</dbReference>
<dbReference type="InterPro" id="IPR021109">
    <property type="entry name" value="Peptidase_aspartic_dom_sf"/>
</dbReference>
<comment type="caution">
    <text evidence="8">The sequence shown here is derived from an EMBL/GenBank/DDBJ whole genome shotgun (WGS) entry which is preliminary data.</text>
</comment>
<feature type="active site" evidence="5">
    <location>
        <position position="85"/>
    </location>
</feature>
<dbReference type="Pfam" id="PF00026">
    <property type="entry name" value="Asp"/>
    <property type="match status" value="1"/>
</dbReference>
<keyword evidence="4 6" id="KW-0378">Hydrolase</keyword>
<evidence type="ECO:0000313" key="9">
    <source>
        <dbReference type="Proteomes" id="UP001174936"/>
    </source>
</evidence>
<evidence type="ECO:0000259" key="7">
    <source>
        <dbReference type="PROSITE" id="PS51767"/>
    </source>
</evidence>
<dbReference type="SUPFAM" id="SSF50630">
    <property type="entry name" value="Acid proteases"/>
    <property type="match status" value="1"/>
</dbReference>
<dbReference type="Proteomes" id="UP001174936">
    <property type="component" value="Unassembled WGS sequence"/>
</dbReference>
<dbReference type="InterPro" id="IPR033121">
    <property type="entry name" value="PEPTIDASE_A1"/>
</dbReference>
<evidence type="ECO:0000256" key="5">
    <source>
        <dbReference type="PIRSR" id="PIRSR601461-1"/>
    </source>
</evidence>
<reference evidence="8" key="1">
    <citation type="submission" date="2023-06" db="EMBL/GenBank/DDBJ databases">
        <title>Genome-scale phylogeny and comparative genomics of the fungal order Sordariales.</title>
        <authorList>
            <consortium name="Lawrence Berkeley National Laboratory"/>
            <person name="Hensen N."/>
            <person name="Bonometti L."/>
            <person name="Westerberg I."/>
            <person name="Brannstrom I.O."/>
            <person name="Guillou S."/>
            <person name="Cros-Aarteil S."/>
            <person name="Calhoun S."/>
            <person name="Haridas S."/>
            <person name="Kuo A."/>
            <person name="Mondo S."/>
            <person name="Pangilinan J."/>
            <person name="Riley R."/>
            <person name="Labutti K."/>
            <person name="Andreopoulos B."/>
            <person name="Lipzen A."/>
            <person name="Chen C."/>
            <person name="Yanf M."/>
            <person name="Daum C."/>
            <person name="Ng V."/>
            <person name="Clum A."/>
            <person name="Steindorff A."/>
            <person name="Ohm R."/>
            <person name="Martin F."/>
            <person name="Silar P."/>
            <person name="Natvig D."/>
            <person name="Lalanne C."/>
            <person name="Gautier V."/>
            <person name="Ament-Velasquez S.L."/>
            <person name="Kruys A."/>
            <person name="Hutchinson M.I."/>
            <person name="Powell A.J."/>
            <person name="Barry K."/>
            <person name="Miller A.N."/>
            <person name="Grigoriev I.V."/>
            <person name="Debuchy R."/>
            <person name="Gladieux P."/>
            <person name="Thoren M.H."/>
            <person name="Johannesson H."/>
        </authorList>
    </citation>
    <scope>NUCLEOTIDE SEQUENCE</scope>
    <source>
        <strain evidence="8">SMH2532-1</strain>
    </source>
</reference>